<dbReference type="AlphaFoldDB" id="A0AAN8UD26"/>
<keyword evidence="5" id="KW-1185">Reference proteome</keyword>
<dbReference type="GO" id="GO:0004601">
    <property type="term" value="F:peroxidase activity"/>
    <property type="evidence" value="ECO:0007669"/>
    <property type="project" value="UniProtKB-KW"/>
</dbReference>
<dbReference type="Gene3D" id="3.40.30.10">
    <property type="entry name" value="Glutaredoxin"/>
    <property type="match status" value="1"/>
</dbReference>
<sequence>MAYPYCPCSQLTQTNYKELSALYEKYKDKGLKIFAFPCNQFGKQEPGSNEEIVETVCTKFKAEFPVFDKNADPLYQFLKAEKGGFWEMVSNGTSPKGHRKAFGIFLRYEMNPAISYGFGNGR</sequence>
<accession>A0AAN8UD26</accession>
<dbReference type="InterPro" id="IPR036249">
    <property type="entry name" value="Thioredoxin-like_sf"/>
</dbReference>
<name>A0AAN8UD26_9MAGN</name>
<evidence type="ECO:0000313" key="4">
    <source>
        <dbReference type="EMBL" id="KAK6914588.1"/>
    </source>
</evidence>
<evidence type="ECO:0000256" key="3">
    <source>
        <dbReference type="ARBA" id="ARBA00023002"/>
    </source>
</evidence>
<keyword evidence="3" id="KW-0560">Oxidoreductase</keyword>
<dbReference type="Pfam" id="PF00255">
    <property type="entry name" value="GSHPx"/>
    <property type="match status" value="1"/>
</dbReference>
<protein>
    <submittedName>
        <fullName evidence="4">Glutathione peroxidase</fullName>
    </submittedName>
</protein>
<gene>
    <name evidence="4" type="ORF">RJ641_021909</name>
</gene>
<dbReference type="SUPFAM" id="SSF52833">
    <property type="entry name" value="Thioredoxin-like"/>
    <property type="match status" value="1"/>
</dbReference>
<evidence type="ECO:0000313" key="5">
    <source>
        <dbReference type="Proteomes" id="UP001370490"/>
    </source>
</evidence>
<dbReference type="PROSITE" id="PS51355">
    <property type="entry name" value="GLUTATHIONE_PEROXID_3"/>
    <property type="match status" value="1"/>
</dbReference>
<evidence type="ECO:0000256" key="1">
    <source>
        <dbReference type="ARBA" id="ARBA00006926"/>
    </source>
</evidence>
<dbReference type="GO" id="GO:0005829">
    <property type="term" value="C:cytosol"/>
    <property type="evidence" value="ECO:0007669"/>
    <property type="project" value="TreeGrafter"/>
</dbReference>
<dbReference type="Proteomes" id="UP001370490">
    <property type="component" value="Unassembled WGS sequence"/>
</dbReference>
<dbReference type="InterPro" id="IPR000889">
    <property type="entry name" value="Glutathione_peroxidase"/>
</dbReference>
<keyword evidence="2 4" id="KW-0575">Peroxidase</keyword>
<dbReference type="EMBL" id="JBAMMX010000026">
    <property type="protein sequence ID" value="KAK6914588.1"/>
    <property type="molecule type" value="Genomic_DNA"/>
</dbReference>
<organism evidence="4 5">
    <name type="scientific">Dillenia turbinata</name>
    <dbReference type="NCBI Taxonomy" id="194707"/>
    <lineage>
        <taxon>Eukaryota</taxon>
        <taxon>Viridiplantae</taxon>
        <taxon>Streptophyta</taxon>
        <taxon>Embryophyta</taxon>
        <taxon>Tracheophyta</taxon>
        <taxon>Spermatophyta</taxon>
        <taxon>Magnoliopsida</taxon>
        <taxon>eudicotyledons</taxon>
        <taxon>Gunneridae</taxon>
        <taxon>Pentapetalae</taxon>
        <taxon>Dilleniales</taxon>
        <taxon>Dilleniaceae</taxon>
        <taxon>Dillenia</taxon>
    </lineage>
</organism>
<comment type="similarity">
    <text evidence="1">Belongs to the glutathione peroxidase family.</text>
</comment>
<proteinExistence type="inferred from homology"/>
<reference evidence="4 5" key="1">
    <citation type="submission" date="2023-12" db="EMBL/GenBank/DDBJ databases">
        <title>A high-quality genome assembly for Dillenia turbinata (Dilleniales).</title>
        <authorList>
            <person name="Chanderbali A."/>
        </authorList>
    </citation>
    <scope>NUCLEOTIDE SEQUENCE [LARGE SCALE GENOMIC DNA]</scope>
    <source>
        <strain evidence="4">LSX21</strain>
        <tissue evidence="4">Leaf</tissue>
    </source>
</reference>
<evidence type="ECO:0000256" key="2">
    <source>
        <dbReference type="ARBA" id="ARBA00022559"/>
    </source>
</evidence>
<dbReference type="PANTHER" id="PTHR11592:SF78">
    <property type="entry name" value="GLUTATHIONE PEROXIDASE"/>
    <property type="match status" value="1"/>
</dbReference>
<dbReference type="GO" id="GO:0006979">
    <property type="term" value="P:response to oxidative stress"/>
    <property type="evidence" value="ECO:0007669"/>
    <property type="project" value="InterPro"/>
</dbReference>
<comment type="caution">
    <text evidence="4">The sequence shown here is derived from an EMBL/GenBank/DDBJ whole genome shotgun (WGS) entry which is preliminary data.</text>
</comment>
<dbReference type="PANTHER" id="PTHR11592">
    <property type="entry name" value="GLUTATHIONE PEROXIDASE"/>
    <property type="match status" value="1"/>
</dbReference>